<name>A0ABR0YLX6_HUSHU</name>
<dbReference type="SMART" id="SM01176">
    <property type="entry name" value="DUF4208"/>
    <property type="match status" value="1"/>
</dbReference>
<accession>A0ABR0YLX6</accession>
<sequence>MQEAWRGSQNSLPVCFLCTCPERYLDWIFRMPRETCLVTVDFDSKRAAVRNRKGSAEIVTRKVNKESSPLRDDLGKTALKRPAVTTAGGLNLITFSICKESMRPVKKALKQLELLKDLPLEQQVRSTRTQVLTIGEHVSTCLAEYSTAQEARYWKRYLWKFASIFSEHNARTLRRLYKYSQVNQEDKFMKTYWGTGFPGPAQVQSLECKQLYNAWGLPVDLSSSDLGRGQSAVEDQHLTDRHTDGSLPCRVHPDTAAADWLVVFQLPSDFRSLLRHFHYT</sequence>
<comment type="caution">
    <text evidence="4">The sequence shown here is derived from an EMBL/GenBank/DDBJ whole genome shotgun (WGS) entry which is preliminary data.</text>
</comment>
<dbReference type="InterPro" id="IPR039880">
    <property type="entry name" value="CHCT1-like"/>
</dbReference>
<proteinExistence type="predicted"/>
<evidence type="ECO:0000259" key="3">
    <source>
        <dbReference type="SMART" id="SM01176"/>
    </source>
</evidence>
<dbReference type="PANTHER" id="PTHR21765:SF1">
    <property type="entry name" value="CHD1 HELICAL C-TERMINAL DOMAIN CONTAINING PROTEIN 1"/>
    <property type="match status" value="1"/>
</dbReference>
<evidence type="ECO:0000256" key="2">
    <source>
        <dbReference type="ARBA" id="ARBA00023242"/>
    </source>
</evidence>
<dbReference type="PANTHER" id="PTHR21765">
    <property type="entry name" value="SIMILAR TO CHROMODOMAIN-HELICASE-DNA-BINDING PROTEIN 1 (CHD-1)"/>
    <property type="match status" value="1"/>
</dbReference>
<organism evidence="4 5">
    <name type="scientific">Huso huso</name>
    <name type="common">Beluga</name>
    <name type="synonym">Acipenser huso</name>
    <dbReference type="NCBI Taxonomy" id="61971"/>
    <lineage>
        <taxon>Eukaryota</taxon>
        <taxon>Metazoa</taxon>
        <taxon>Chordata</taxon>
        <taxon>Craniata</taxon>
        <taxon>Vertebrata</taxon>
        <taxon>Euteleostomi</taxon>
        <taxon>Actinopterygii</taxon>
        <taxon>Chondrostei</taxon>
        <taxon>Acipenseriformes</taxon>
        <taxon>Acipenseridae</taxon>
        <taxon>Huso</taxon>
    </lineage>
</organism>
<evidence type="ECO:0000256" key="1">
    <source>
        <dbReference type="ARBA" id="ARBA00004123"/>
    </source>
</evidence>
<dbReference type="Pfam" id="PF13907">
    <property type="entry name" value="CHD1-like_C"/>
    <property type="match status" value="1"/>
</dbReference>
<keyword evidence="5" id="KW-1185">Reference proteome</keyword>
<evidence type="ECO:0000313" key="4">
    <source>
        <dbReference type="EMBL" id="KAK6473230.1"/>
    </source>
</evidence>
<evidence type="ECO:0000313" key="5">
    <source>
        <dbReference type="Proteomes" id="UP001369086"/>
    </source>
</evidence>
<comment type="subcellular location">
    <subcellularLocation>
        <location evidence="1">Nucleus</location>
    </subcellularLocation>
</comment>
<feature type="domain" description="Chromodomain-helicase-DNA-binding protein 1-like C-terminal" evidence="3">
    <location>
        <begin position="81"/>
        <end position="180"/>
    </location>
</feature>
<reference evidence="4 5" key="1">
    <citation type="submission" date="2021-05" db="EMBL/GenBank/DDBJ databases">
        <authorList>
            <person name="Zahm M."/>
            <person name="Klopp C."/>
            <person name="Cabau C."/>
            <person name="Kuhl H."/>
            <person name="Suciu R."/>
            <person name="Ciorpac M."/>
            <person name="Holostenco D."/>
            <person name="Gessner J."/>
            <person name="Wuertz S."/>
            <person name="Hohne C."/>
            <person name="Stock M."/>
            <person name="Gislard M."/>
            <person name="Lluch J."/>
            <person name="Milhes M."/>
            <person name="Lampietro C."/>
            <person name="Lopez Roques C."/>
            <person name="Donnadieu C."/>
            <person name="Du K."/>
            <person name="Schartl M."/>
            <person name="Guiguen Y."/>
        </authorList>
    </citation>
    <scope>NUCLEOTIDE SEQUENCE [LARGE SCALE GENOMIC DNA]</scope>
    <source>
        <strain evidence="4">Hh-F2</strain>
        <tissue evidence="4">Blood</tissue>
    </source>
</reference>
<protein>
    <recommendedName>
        <fullName evidence="3">Chromodomain-helicase-DNA-binding protein 1-like C-terminal domain-containing protein</fullName>
    </recommendedName>
</protein>
<gene>
    <name evidence="4" type="ORF">HHUSO_G26594</name>
</gene>
<keyword evidence="2" id="KW-0539">Nucleus</keyword>
<dbReference type="EMBL" id="JAHFZB010000027">
    <property type="protein sequence ID" value="KAK6473230.1"/>
    <property type="molecule type" value="Genomic_DNA"/>
</dbReference>
<dbReference type="InterPro" id="IPR025260">
    <property type="entry name" value="CHD1-like_C"/>
</dbReference>
<dbReference type="Proteomes" id="UP001369086">
    <property type="component" value="Unassembled WGS sequence"/>
</dbReference>